<evidence type="ECO:0000313" key="1">
    <source>
        <dbReference type="EMBL" id="KAG5446401.1"/>
    </source>
</evidence>
<name>A0A3R7F3N1_CLOSI</name>
<evidence type="ECO:0000313" key="2">
    <source>
        <dbReference type="Proteomes" id="UP000286415"/>
    </source>
</evidence>
<dbReference type="AlphaFoldDB" id="A0A3R7F3N1"/>
<dbReference type="EMBL" id="NIRI02000056">
    <property type="protein sequence ID" value="KAG5446401.1"/>
    <property type="molecule type" value="Genomic_DNA"/>
</dbReference>
<dbReference type="Proteomes" id="UP000286415">
    <property type="component" value="Unassembled WGS sequence"/>
</dbReference>
<protein>
    <submittedName>
        <fullName evidence="1">Uncharacterized protein</fullName>
    </submittedName>
</protein>
<proteinExistence type="predicted"/>
<organism evidence="1 2">
    <name type="scientific">Clonorchis sinensis</name>
    <name type="common">Chinese liver fluke</name>
    <dbReference type="NCBI Taxonomy" id="79923"/>
    <lineage>
        <taxon>Eukaryota</taxon>
        <taxon>Metazoa</taxon>
        <taxon>Spiralia</taxon>
        <taxon>Lophotrochozoa</taxon>
        <taxon>Platyhelminthes</taxon>
        <taxon>Trematoda</taxon>
        <taxon>Digenea</taxon>
        <taxon>Opisthorchiida</taxon>
        <taxon>Opisthorchiata</taxon>
        <taxon>Opisthorchiidae</taxon>
        <taxon>Clonorchis</taxon>
    </lineage>
</organism>
<reference evidence="1 2" key="1">
    <citation type="journal article" date="2018" name="Biotechnol. Adv.">
        <title>Improved genomic resources and new bioinformatic workflow for the carcinogenic parasite Clonorchis sinensis: Biotechnological implications.</title>
        <authorList>
            <person name="Wang D."/>
            <person name="Korhonen P.K."/>
            <person name="Gasser R.B."/>
            <person name="Young N.D."/>
        </authorList>
    </citation>
    <scope>NUCLEOTIDE SEQUENCE [LARGE SCALE GENOMIC DNA]</scope>
    <source>
        <strain evidence="1">Cs-k2</strain>
    </source>
</reference>
<dbReference type="InParanoid" id="A0A3R7F3N1"/>
<accession>A0A3R7F3N1</accession>
<gene>
    <name evidence="1" type="ORF">CSKR_113272</name>
</gene>
<keyword evidence="2" id="KW-1185">Reference proteome</keyword>
<sequence length="205" mass="23583">MRLPGAAHSVVWKHHKREIQLGFRAPTLRQEDDYGPQPKPSAQKPDRKAEAFGWKCKHITVFKEQAATHVPTPNLKDQKNAFVRPLTIDQPGMRDCECRADILQYGSKGRREMQLPKRIREIHSFANQFGFCERLTWNPAESPVFDISRQLNVLHQAASSSSCYDIRDIVIHNIRLTETRGLRLLDEPQEGQNPSWTVEEFSATL</sequence>
<reference evidence="1 2" key="2">
    <citation type="journal article" date="2021" name="Genomics">
        <title>High-quality reference genome for Clonorchis sinensis.</title>
        <authorList>
            <person name="Young N.D."/>
            <person name="Stroehlein A.J."/>
            <person name="Kinkar L."/>
            <person name="Wang T."/>
            <person name="Sohn W.M."/>
            <person name="Chang B.C.H."/>
            <person name="Kaur P."/>
            <person name="Weisz D."/>
            <person name="Dudchenko O."/>
            <person name="Aiden E.L."/>
            <person name="Korhonen P.K."/>
            <person name="Gasser R.B."/>
        </authorList>
    </citation>
    <scope>NUCLEOTIDE SEQUENCE [LARGE SCALE GENOMIC DNA]</scope>
    <source>
        <strain evidence="1">Cs-k2</strain>
    </source>
</reference>
<comment type="caution">
    <text evidence="1">The sequence shown here is derived from an EMBL/GenBank/DDBJ whole genome shotgun (WGS) entry which is preliminary data.</text>
</comment>